<dbReference type="NCBIfam" id="TIGR00563">
    <property type="entry name" value="rsmB"/>
    <property type="match status" value="1"/>
</dbReference>
<evidence type="ECO:0000256" key="10">
    <source>
        <dbReference type="ARBA" id="ARBA00022884"/>
    </source>
</evidence>
<dbReference type="PROSITE" id="PS51686">
    <property type="entry name" value="SAM_MT_RSMB_NOP"/>
    <property type="match status" value="1"/>
</dbReference>
<evidence type="ECO:0000256" key="8">
    <source>
        <dbReference type="ARBA" id="ARBA00022679"/>
    </source>
</evidence>
<dbReference type="Gene3D" id="1.10.940.10">
    <property type="entry name" value="NusB-like"/>
    <property type="match status" value="1"/>
</dbReference>
<evidence type="ECO:0000256" key="4">
    <source>
        <dbReference type="ARBA" id="ARBA00012140"/>
    </source>
</evidence>
<dbReference type="GO" id="GO:0006355">
    <property type="term" value="P:regulation of DNA-templated transcription"/>
    <property type="evidence" value="ECO:0007669"/>
    <property type="project" value="InterPro"/>
</dbReference>
<dbReference type="EMBL" id="CP000471">
    <property type="protein sequence ID" value="ABK46153.1"/>
    <property type="molecule type" value="Genomic_DNA"/>
</dbReference>
<dbReference type="FunFam" id="3.40.50.150:FF:000257">
    <property type="entry name" value="16S rRNA methyltransferase"/>
    <property type="match status" value="1"/>
</dbReference>
<dbReference type="GO" id="GO:0003723">
    <property type="term" value="F:RNA binding"/>
    <property type="evidence" value="ECO:0007669"/>
    <property type="project" value="UniProtKB-UniRule"/>
</dbReference>
<name>A0LDW0_MAGMM</name>
<keyword evidence="9 14" id="KW-0949">S-adenosyl-L-methionine</keyword>
<dbReference type="AlphaFoldDB" id="A0LDW0"/>
<dbReference type="PRINTS" id="PR02008">
    <property type="entry name" value="RCMTFAMILY"/>
</dbReference>
<dbReference type="eggNOG" id="COG0144">
    <property type="taxonomic scope" value="Bacteria"/>
</dbReference>
<dbReference type="InterPro" id="IPR023267">
    <property type="entry name" value="RCMT"/>
</dbReference>
<dbReference type="OrthoDB" id="9810297at2"/>
<evidence type="ECO:0000313" key="17">
    <source>
        <dbReference type="Proteomes" id="UP000002586"/>
    </source>
</evidence>
<dbReference type="InterPro" id="IPR049560">
    <property type="entry name" value="MeTrfase_RsmB-F_NOP2_cat"/>
</dbReference>
<evidence type="ECO:0000256" key="1">
    <source>
        <dbReference type="ARBA" id="ARBA00002724"/>
    </source>
</evidence>
<comment type="catalytic activity">
    <reaction evidence="13">
        <text>cytidine(967) in 16S rRNA + S-adenosyl-L-methionine = 5-methylcytidine(967) in 16S rRNA + S-adenosyl-L-homocysteine + H(+)</text>
        <dbReference type="Rhea" id="RHEA:42748"/>
        <dbReference type="Rhea" id="RHEA-COMP:10219"/>
        <dbReference type="Rhea" id="RHEA-COMP:10220"/>
        <dbReference type="ChEBI" id="CHEBI:15378"/>
        <dbReference type="ChEBI" id="CHEBI:57856"/>
        <dbReference type="ChEBI" id="CHEBI:59789"/>
        <dbReference type="ChEBI" id="CHEBI:74483"/>
        <dbReference type="ChEBI" id="CHEBI:82748"/>
        <dbReference type="EC" id="2.1.1.176"/>
    </reaction>
</comment>
<evidence type="ECO:0000256" key="6">
    <source>
        <dbReference type="ARBA" id="ARBA00022552"/>
    </source>
</evidence>
<comment type="function">
    <text evidence="1">Specifically methylates the cytosine at position 967 (m5C967) of 16S rRNA.</text>
</comment>
<evidence type="ECO:0000256" key="13">
    <source>
        <dbReference type="ARBA" id="ARBA00047283"/>
    </source>
</evidence>
<dbReference type="Pfam" id="PF22458">
    <property type="entry name" value="RsmF-B_ferredox"/>
    <property type="match status" value="1"/>
</dbReference>
<comment type="subcellular location">
    <subcellularLocation>
        <location evidence="2">Cytoplasm</location>
    </subcellularLocation>
</comment>
<accession>A0LDW0</accession>
<evidence type="ECO:0000313" key="16">
    <source>
        <dbReference type="EMBL" id="ABK46153.1"/>
    </source>
</evidence>
<keyword evidence="6" id="KW-0698">rRNA processing</keyword>
<dbReference type="NCBIfam" id="NF011494">
    <property type="entry name" value="PRK14902.1"/>
    <property type="match status" value="1"/>
</dbReference>
<evidence type="ECO:0000259" key="15">
    <source>
        <dbReference type="PROSITE" id="PS51686"/>
    </source>
</evidence>
<dbReference type="PROSITE" id="PS01153">
    <property type="entry name" value="NOL1_NOP2_SUN"/>
    <property type="match status" value="1"/>
</dbReference>
<evidence type="ECO:0000256" key="9">
    <source>
        <dbReference type="ARBA" id="ARBA00022691"/>
    </source>
</evidence>
<dbReference type="Gene3D" id="3.40.50.150">
    <property type="entry name" value="Vaccinia Virus protein VP39"/>
    <property type="match status" value="1"/>
</dbReference>
<dbReference type="KEGG" id="mgm:Mmc1_3668"/>
<feature type="binding site" evidence="14">
    <location>
        <begin position="265"/>
        <end position="271"/>
    </location>
    <ligand>
        <name>S-adenosyl-L-methionine</name>
        <dbReference type="ChEBI" id="CHEBI:59789"/>
    </ligand>
</feature>
<comment type="similarity">
    <text evidence="3 14">Belongs to the class I-like SAM-binding methyltransferase superfamily. RsmB/NOP family.</text>
</comment>
<evidence type="ECO:0000256" key="14">
    <source>
        <dbReference type="PROSITE-ProRule" id="PRU01023"/>
    </source>
</evidence>
<reference evidence="17" key="1">
    <citation type="journal article" date="2009" name="Appl. Environ. Microbiol.">
        <title>Complete genome sequence of the chemolithoautotrophic marine magnetotactic coccus strain MC-1.</title>
        <authorList>
            <person name="Schubbe S."/>
            <person name="Williams T.J."/>
            <person name="Xie G."/>
            <person name="Kiss H.E."/>
            <person name="Brettin T.S."/>
            <person name="Martinez D."/>
            <person name="Ross C.A."/>
            <person name="Schuler D."/>
            <person name="Cox B.L."/>
            <person name="Nealson K.H."/>
            <person name="Bazylinski D.A."/>
        </authorList>
    </citation>
    <scope>NUCLEOTIDE SEQUENCE [LARGE SCALE GENOMIC DNA]</scope>
    <source>
        <strain evidence="17">ATCC BAA-1437 / JCM 17883 / MC-1</strain>
    </source>
</reference>
<feature type="domain" description="SAM-dependent MTase RsmB/NOP-type" evidence="15">
    <location>
        <begin position="175"/>
        <end position="449"/>
    </location>
</feature>
<dbReference type="Pfam" id="PF01029">
    <property type="entry name" value="NusB"/>
    <property type="match status" value="1"/>
</dbReference>
<keyword evidence="5" id="KW-0963">Cytoplasm</keyword>
<dbReference type="STRING" id="156889.Mmc1_3668"/>
<dbReference type="RefSeq" id="WP_011715206.1">
    <property type="nucleotide sequence ID" value="NC_008576.1"/>
</dbReference>
<reference evidence="16 17" key="2">
    <citation type="journal article" date="2012" name="Int. J. Syst. Evol. Microbiol.">
        <title>Magnetococcus marinus gen. nov., sp. nov., a marine, magnetotactic bacterium that represents a novel lineage (Magnetococcaceae fam. nov.; Magnetococcales ord. nov.) at the base of the Alphaproteobacteria.</title>
        <authorList>
            <person name="Bazylinski D.A."/>
            <person name="Williams T.J."/>
            <person name="Lefevre C.T."/>
            <person name="Berg R.J."/>
            <person name="Zhang C.L."/>
            <person name="Bowser S.S."/>
            <person name="Dean A.J."/>
            <person name="Beveridge T.J."/>
        </authorList>
    </citation>
    <scope>NUCLEOTIDE SEQUENCE [LARGE SCALE GENOMIC DNA]</scope>
    <source>
        <strain evidence="17">ATCC BAA-1437 / JCM 17883 / MC-1</strain>
    </source>
</reference>
<sequence>MSKSHVSERTMAAAAVSAMLSEHLPLETALEQQIHQQSGTSPEMRGRAHEIVVGTIRHMALLEATLTRFMQKDLKAKHHYVRAVLLTALYQAQFMRTPIHSAVDEAVKLVKQQPRDHNLSGFVNAVLRRSTEVELSTTWSAVKDPLKRLATRYSHPLWLVKRWEKRLGMEATEARLAAANAQAPLTLRIHTPKVTVADYLAAAKQAEIEVTVCPEAEETLMLPQGAKVATLPGYSNGWFAVQDRAAQAVARLLAPQAGEAILDACAAPGGKSAHLVALGGAGVVITALDSAQQRLERMGENMARLGIRSQVKLRCADATQPIEGLFDRALVDAPCTGTGVIRRHPDIKWRRNPSGLAEVVKQQQQILQSVAAAVKPGGLLVYATCSLEPDENEQQVARFLKEHPQWKRLPLEAGMAGILPEWIDSAGDLRTEPATHGVDGFYAARLIKDANH</sequence>
<feature type="binding site" evidence="14">
    <location>
        <position position="332"/>
    </location>
    <ligand>
        <name>S-adenosyl-L-methionine</name>
        <dbReference type="ChEBI" id="CHEBI:59789"/>
    </ligand>
</feature>
<dbReference type="SUPFAM" id="SSF48013">
    <property type="entry name" value="NusB-like"/>
    <property type="match status" value="1"/>
</dbReference>
<dbReference type="Gene3D" id="3.30.70.1170">
    <property type="entry name" value="Sun protein, domain 3"/>
    <property type="match status" value="1"/>
</dbReference>
<dbReference type="PANTHER" id="PTHR22807">
    <property type="entry name" value="NOP2 YEAST -RELATED NOL1/NOP2/FMU SUN DOMAIN-CONTAINING"/>
    <property type="match status" value="1"/>
</dbReference>
<evidence type="ECO:0000256" key="3">
    <source>
        <dbReference type="ARBA" id="ARBA00007494"/>
    </source>
</evidence>
<dbReference type="Proteomes" id="UP000002586">
    <property type="component" value="Chromosome"/>
</dbReference>
<dbReference type="CDD" id="cd02440">
    <property type="entry name" value="AdoMet_MTases"/>
    <property type="match status" value="1"/>
</dbReference>
<dbReference type="GO" id="GO:0005737">
    <property type="term" value="C:cytoplasm"/>
    <property type="evidence" value="ECO:0007669"/>
    <property type="project" value="UniProtKB-SubCell"/>
</dbReference>
<feature type="binding site" evidence="14">
    <location>
        <position position="289"/>
    </location>
    <ligand>
        <name>S-adenosyl-L-methionine</name>
        <dbReference type="ChEBI" id="CHEBI:59789"/>
    </ligand>
</feature>
<dbReference type="InterPro" id="IPR054728">
    <property type="entry name" value="RsmB-like_ferredoxin"/>
</dbReference>
<dbReference type="InterPro" id="IPR035926">
    <property type="entry name" value="NusB-like_sf"/>
</dbReference>
<evidence type="ECO:0000256" key="5">
    <source>
        <dbReference type="ARBA" id="ARBA00022490"/>
    </source>
</evidence>
<protein>
    <recommendedName>
        <fullName evidence="4">16S rRNA (cytosine(967)-C(5))-methyltransferase</fullName>
        <ecNumber evidence="4">2.1.1.176</ecNumber>
    </recommendedName>
    <alternativeName>
        <fullName evidence="11">16S rRNA m5C967 methyltransferase</fullName>
    </alternativeName>
    <alternativeName>
        <fullName evidence="12">rRNA (cytosine-C(5)-)-methyltransferase RsmB</fullName>
    </alternativeName>
</protein>
<dbReference type="InterPro" id="IPR018314">
    <property type="entry name" value="RsmB/NOL1/NOP2-like_CS"/>
</dbReference>
<keyword evidence="17" id="KW-1185">Reference proteome</keyword>
<keyword evidence="8 14" id="KW-0808">Transferase</keyword>
<proteinExistence type="inferred from homology"/>
<dbReference type="GO" id="GO:0008649">
    <property type="term" value="F:rRNA methyltransferase activity"/>
    <property type="evidence" value="ECO:0007669"/>
    <property type="project" value="InterPro"/>
</dbReference>
<dbReference type="InterPro" id="IPR004573">
    <property type="entry name" value="rRNA_ssu_MeTfrase_B"/>
</dbReference>
<evidence type="ECO:0000256" key="12">
    <source>
        <dbReference type="ARBA" id="ARBA00031088"/>
    </source>
</evidence>
<comment type="caution">
    <text evidence="14">Lacks conserved residue(s) required for the propagation of feature annotation.</text>
</comment>
<dbReference type="InterPro" id="IPR029063">
    <property type="entry name" value="SAM-dependent_MTases_sf"/>
</dbReference>
<dbReference type="HOGENOM" id="CLU_005316_0_1_5"/>
<dbReference type="InterPro" id="IPR006027">
    <property type="entry name" value="NusB_RsmB_TIM44"/>
</dbReference>
<evidence type="ECO:0000256" key="11">
    <source>
        <dbReference type="ARBA" id="ARBA00030399"/>
    </source>
</evidence>
<dbReference type="EC" id="2.1.1.176" evidence="4"/>
<dbReference type="eggNOG" id="COG0781">
    <property type="taxonomic scope" value="Bacteria"/>
</dbReference>
<evidence type="ECO:0000256" key="2">
    <source>
        <dbReference type="ARBA" id="ARBA00004496"/>
    </source>
</evidence>
<evidence type="ECO:0000256" key="7">
    <source>
        <dbReference type="ARBA" id="ARBA00022603"/>
    </source>
</evidence>
<dbReference type="SUPFAM" id="SSF53335">
    <property type="entry name" value="S-adenosyl-L-methionine-dependent methyltransferases"/>
    <property type="match status" value="1"/>
</dbReference>
<keyword evidence="7 14" id="KW-0489">Methyltransferase</keyword>
<dbReference type="InterPro" id="IPR001678">
    <property type="entry name" value="MeTrfase_RsmB-F_NOP2_dom"/>
</dbReference>
<dbReference type="PANTHER" id="PTHR22807:SF61">
    <property type="entry name" value="NOL1_NOP2_SUN FAMILY PROTEIN _ ANTITERMINATION NUSB DOMAIN-CONTAINING PROTEIN"/>
    <property type="match status" value="1"/>
</dbReference>
<organism evidence="16 17">
    <name type="scientific">Magnetococcus marinus (strain ATCC BAA-1437 / JCM 17883 / MC-1)</name>
    <dbReference type="NCBI Taxonomy" id="156889"/>
    <lineage>
        <taxon>Bacteria</taxon>
        <taxon>Pseudomonadati</taxon>
        <taxon>Pseudomonadota</taxon>
        <taxon>Magnetococcia</taxon>
        <taxon>Magnetococcales</taxon>
        <taxon>Magnetococcaceae</taxon>
        <taxon>Magnetococcus</taxon>
    </lineage>
</organism>
<feature type="active site" description="Nucleophile" evidence="14">
    <location>
        <position position="385"/>
    </location>
</feature>
<keyword evidence="10 14" id="KW-0694">RNA-binding</keyword>
<gene>
    <name evidence="16" type="ordered locus">Mmc1_3668</name>
</gene>
<dbReference type="Pfam" id="PF01189">
    <property type="entry name" value="Methyltr_RsmB-F"/>
    <property type="match status" value="1"/>
</dbReference>